<dbReference type="WBParaSite" id="PS1159_v2.g21633.t1">
    <property type="protein sequence ID" value="PS1159_v2.g21633.t1"/>
    <property type="gene ID" value="PS1159_v2.g21633"/>
</dbReference>
<proteinExistence type="predicted"/>
<evidence type="ECO:0000313" key="2">
    <source>
        <dbReference type="WBParaSite" id="PS1159_v2.g21633.t1"/>
    </source>
</evidence>
<reference evidence="2" key="1">
    <citation type="submission" date="2022-11" db="UniProtKB">
        <authorList>
            <consortium name="WormBaseParasite"/>
        </authorList>
    </citation>
    <scope>IDENTIFICATION</scope>
</reference>
<sequence>MAIESLRHQNKCIKKITKEDVLKKFLDSKSKSPNKKPEPSSRTSGKSMRSKNIFHGVHIPPKILAHSLRKKENKYFYFSTVSKFEGNIHDLTISSRTTASTSKSPFSQNLSTVSQPFVSPIHATPIYATSIEASRFSSNSSFYCGNFTTDNTVRNTSVGAEFNRKSIKA</sequence>
<accession>A0AC35FWM5</accession>
<name>A0AC35FWM5_9BILA</name>
<dbReference type="Proteomes" id="UP000887580">
    <property type="component" value="Unplaced"/>
</dbReference>
<evidence type="ECO:0000313" key="1">
    <source>
        <dbReference type="Proteomes" id="UP000887580"/>
    </source>
</evidence>
<protein>
    <submittedName>
        <fullName evidence="2">Uncharacterized protein</fullName>
    </submittedName>
</protein>
<organism evidence="1 2">
    <name type="scientific">Panagrolaimus sp. PS1159</name>
    <dbReference type="NCBI Taxonomy" id="55785"/>
    <lineage>
        <taxon>Eukaryota</taxon>
        <taxon>Metazoa</taxon>
        <taxon>Ecdysozoa</taxon>
        <taxon>Nematoda</taxon>
        <taxon>Chromadorea</taxon>
        <taxon>Rhabditida</taxon>
        <taxon>Tylenchina</taxon>
        <taxon>Panagrolaimomorpha</taxon>
        <taxon>Panagrolaimoidea</taxon>
        <taxon>Panagrolaimidae</taxon>
        <taxon>Panagrolaimus</taxon>
    </lineage>
</organism>